<dbReference type="PATRIC" id="fig|566551.4.peg.4131"/>
<dbReference type="GO" id="GO:0045892">
    <property type="term" value="P:negative regulation of DNA-templated transcription"/>
    <property type="evidence" value="ECO:0007669"/>
    <property type="project" value="TreeGrafter"/>
</dbReference>
<evidence type="ECO:0000256" key="3">
    <source>
        <dbReference type="ARBA" id="ARBA00023163"/>
    </source>
</evidence>
<dbReference type="Proteomes" id="UP000014585">
    <property type="component" value="Unassembled WGS sequence"/>
</dbReference>
<dbReference type="PANTHER" id="PTHR44846:SF1">
    <property type="entry name" value="MANNOSYL-D-GLYCERATE TRANSPORT_METABOLISM SYSTEM REPRESSOR MNGR-RELATED"/>
    <property type="match status" value="1"/>
</dbReference>
<accession>S3IZ19</accession>
<proteinExistence type="predicted"/>
<dbReference type="InterPro" id="IPR000524">
    <property type="entry name" value="Tscrpt_reg_HTH_GntR"/>
</dbReference>
<dbReference type="PANTHER" id="PTHR44846">
    <property type="entry name" value="MANNOSYL-D-GLYCERATE TRANSPORT/METABOLISM SYSTEM REPRESSOR MNGR-RELATED"/>
    <property type="match status" value="1"/>
</dbReference>
<evidence type="ECO:0000256" key="1">
    <source>
        <dbReference type="ARBA" id="ARBA00023015"/>
    </source>
</evidence>
<dbReference type="PROSITE" id="PS50949">
    <property type="entry name" value="HTH_GNTR"/>
    <property type="match status" value="1"/>
</dbReference>
<dbReference type="Gene3D" id="3.40.1410.10">
    <property type="entry name" value="Chorismate lyase-like"/>
    <property type="match status" value="1"/>
</dbReference>
<organism evidence="5 6">
    <name type="scientific">Cedecea davisae DSM 4568</name>
    <dbReference type="NCBI Taxonomy" id="566551"/>
    <lineage>
        <taxon>Bacteria</taxon>
        <taxon>Pseudomonadati</taxon>
        <taxon>Pseudomonadota</taxon>
        <taxon>Gammaproteobacteria</taxon>
        <taxon>Enterobacterales</taxon>
        <taxon>Enterobacteriaceae</taxon>
        <taxon>Cedecea</taxon>
    </lineage>
</organism>
<reference evidence="5 6" key="1">
    <citation type="submission" date="2013-04" db="EMBL/GenBank/DDBJ databases">
        <authorList>
            <person name="Weinstock G."/>
            <person name="Sodergren E."/>
            <person name="Lobos E.A."/>
            <person name="Fulton L."/>
            <person name="Fulton R."/>
            <person name="Courtney L."/>
            <person name="Fronick C."/>
            <person name="O'Laughlin M."/>
            <person name="Godfrey J."/>
            <person name="Wilson R.M."/>
            <person name="Miner T."/>
            <person name="Farmer C."/>
            <person name="Delehaunty K."/>
            <person name="Cordes M."/>
            <person name="Minx P."/>
            <person name="Tomlinson C."/>
            <person name="Chen J."/>
            <person name="Wollam A."/>
            <person name="Pepin K.H."/>
            <person name="Palsikar V.B."/>
            <person name="Zhang X."/>
            <person name="Suruliraj S."/>
            <person name="Perna N.T."/>
            <person name="Plunkett G."/>
            <person name="Warren W."/>
            <person name="Mitreva M."/>
            <person name="Mardis E.R."/>
            <person name="Wilson R.K."/>
        </authorList>
    </citation>
    <scope>NUCLEOTIDE SEQUENCE [LARGE SCALE GENOMIC DNA]</scope>
    <source>
        <strain evidence="5 6">DSM 4568</strain>
    </source>
</reference>
<dbReference type="SUPFAM" id="SSF64288">
    <property type="entry name" value="Chorismate lyase-like"/>
    <property type="match status" value="1"/>
</dbReference>
<dbReference type="SUPFAM" id="SSF46785">
    <property type="entry name" value="Winged helix' DNA-binding domain"/>
    <property type="match status" value="1"/>
</dbReference>
<dbReference type="InterPro" id="IPR028978">
    <property type="entry name" value="Chorismate_lyase_/UTRA_dom_sf"/>
</dbReference>
<evidence type="ECO:0000256" key="2">
    <source>
        <dbReference type="ARBA" id="ARBA00023125"/>
    </source>
</evidence>
<dbReference type="Pfam" id="PF00392">
    <property type="entry name" value="GntR"/>
    <property type="match status" value="1"/>
</dbReference>
<dbReference type="InterPro" id="IPR050679">
    <property type="entry name" value="Bact_HTH_transcr_reg"/>
</dbReference>
<sequence length="272" mass="30624">MVEVKRRYSAWRGLLVIYKSIADRLRVRLNSADYTIGSPLPGEKKLAEEFGVSRMTIRKAVDLLVGWGLVQRRQGSGTWVTKKDVHHETTNLTGFVEVMRSQGKEVMSEVLEFSIMPAPPAIASLLRIKIDEKIYYSRRVRAVGGKPLMVEDSYMPVKLFRNLSMAHLEGSKFSYIEEECRIIISGNYETLTPVLADAKTAKLLNIAEATPILRITSLSYSDSGEFLNYSVMFRNASEYQVDYHLRRDHAKTLPVSPDSAATQSPQNSTASN</sequence>
<dbReference type="CDD" id="cd07377">
    <property type="entry name" value="WHTH_GntR"/>
    <property type="match status" value="1"/>
</dbReference>
<dbReference type="Pfam" id="PF07702">
    <property type="entry name" value="UTRA"/>
    <property type="match status" value="1"/>
</dbReference>
<keyword evidence="2" id="KW-0238">DNA-binding</keyword>
<dbReference type="InterPro" id="IPR036390">
    <property type="entry name" value="WH_DNA-bd_sf"/>
</dbReference>
<evidence type="ECO:0000313" key="6">
    <source>
        <dbReference type="Proteomes" id="UP000014585"/>
    </source>
</evidence>
<keyword evidence="3" id="KW-0804">Transcription</keyword>
<keyword evidence="1" id="KW-0805">Transcription regulation</keyword>
<dbReference type="STRING" id="566551.HMPREF0201_04520"/>
<gene>
    <name evidence="5" type="ORF">HMPREF0201_04520</name>
</gene>
<dbReference type="InterPro" id="IPR036388">
    <property type="entry name" value="WH-like_DNA-bd_sf"/>
</dbReference>
<dbReference type="SMART" id="SM00866">
    <property type="entry name" value="UTRA"/>
    <property type="match status" value="1"/>
</dbReference>
<dbReference type="GO" id="GO:0003700">
    <property type="term" value="F:DNA-binding transcription factor activity"/>
    <property type="evidence" value="ECO:0007669"/>
    <property type="project" value="InterPro"/>
</dbReference>
<dbReference type="InterPro" id="IPR011663">
    <property type="entry name" value="UTRA"/>
</dbReference>
<comment type="caution">
    <text evidence="5">The sequence shown here is derived from an EMBL/GenBank/DDBJ whole genome shotgun (WGS) entry which is preliminary data.</text>
</comment>
<dbReference type="PRINTS" id="PR00035">
    <property type="entry name" value="HTHGNTR"/>
</dbReference>
<name>S3IZ19_9ENTR</name>
<protein>
    <submittedName>
        <fullName evidence="5">UbiC transcription regulator-associated domain protein</fullName>
    </submittedName>
</protein>
<dbReference type="Gene3D" id="1.10.10.10">
    <property type="entry name" value="Winged helix-like DNA-binding domain superfamily/Winged helix DNA-binding domain"/>
    <property type="match status" value="1"/>
</dbReference>
<evidence type="ECO:0000259" key="4">
    <source>
        <dbReference type="PROSITE" id="PS50949"/>
    </source>
</evidence>
<feature type="domain" description="HTH gntR-type" evidence="4">
    <location>
        <begin position="15"/>
        <end position="83"/>
    </location>
</feature>
<dbReference type="AlphaFoldDB" id="S3IZ19"/>
<dbReference type="SMART" id="SM00345">
    <property type="entry name" value="HTH_GNTR"/>
    <property type="match status" value="1"/>
</dbReference>
<evidence type="ECO:0000313" key="5">
    <source>
        <dbReference type="EMBL" id="EPF12917.1"/>
    </source>
</evidence>
<dbReference type="HOGENOM" id="CLU_063236_5_0_6"/>
<dbReference type="EMBL" id="ATDT01000038">
    <property type="protein sequence ID" value="EPF12917.1"/>
    <property type="molecule type" value="Genomic_DNA"/>
</dbReference>
<dbReference type="GO" id="GO:0003677">
    <property type="term" value="F:DNA binding"/>
    <property type="evidence" value="ECO:0007669"/>
    <property type="project" value="UniProtKB-KW"/>
</dbReference>